<dbReference type="Proteomes" id="UP000237000">
    <property type="component" value="Unassembled WGS sequence"/>
</dbReference>
<dbReference type="AlphaFoldDB" id="A0A2P5D6G4"/>
<evidence type="ECO:0000256" key="2">
    <source>
        <dbReference type="ARBA" id="ARBA00008572"/>
    </source>
</evidence>
<dbReference type="GO" id="GO:0005886">
    <property type="term" value="C:plasma membrane"/>
    <property type="evidence" value="ECO:0007669"/>
    <property type="project" value="TreeGrafter"/>
</dbReference>
<dbReference type="STRING" id="63057.A0A2P5D6G4"/>
<keyword evidence="8" id="KW-1185">Reference proteome</keyword>
<feature type="transmembrane region" description="Helical" evidence="6">
    <location>
        <begin position="81"/>
        <end position="101"/>
    </location>
</feature>
<keyword evidence="3 6" id="KW-0812">Transmembrane</keyword>
<gene>
    <name evidence="7" type="ORF">TorRG33x02_261280</name>
</gene>
<dbReference type="InParanoid" id="A0A2P5D6G4"/>
<reference evidence="8" key="1">
    <citation type="submission" date="2016-06" db="EMBL/GenBank/DDBJ databases">
        <title>Parallel loss of symbiosis genes in relatives of nitrogen-fixing non-legume Parasponia.</title>
        <authorList>
            <person name="Van Velzen R."/>
            <person name="Holmer R."/>
            <person name="Bu F."/>
            <person name="Rutten L."/>
            <person name="Van Zeijl A."/>
            <person name="Liu W."/>
            <person name="Santuari L."/>
            <person name="Cao Q."/>
            <person name="Sharma T."/>
            <person name="Shen D."/>
            <person name="Roswanjaya Y."/>
            <person name="Wardhani T."/>
            <person name="Kalhor M.S."/>
            <person name="Jansen J."/>
            <person name="Van den Hoogen J."/>
            <person name="Gungor B."/>
            <person name="Hartog M."/>
            <person name="Hontelez J."/>
            <person name="Verver J."/>
            <person name="Yang W.-C."/>
            <person name="Schijlen E."/>
            <person name="Repin R."/>
            <person name="Schilthuizen M."/>
            <person name="Schranz E."/>
            <person name="Heidstra R."/>
            <person name="Miyata K."/>
            <person name="Fedorova E."/>
            <person name="Kohlen W."/>
            <person name="Bisseling T."/>
            <person name="Smit S."/>
            <person name="Geurts R."/>
        </authorList>
    </citation>
    <scope>NUCLEOTIDE SEQUENCE [LARGE SCALE GENOMIC DNA]</scope>
    <source>
        <strain evidence="8">cv. RG33-2</strain>
    </source>
</reference>
<evidence type="ECO:0000313" key="8">
    <source>
        <dbReference type="Proteomes" id="UP000237000"/>
    </source>
</evidence>
<proteinExistence type="inferred from homology"/>
<comment type="subcellular location">
    <subcellularLocation>
        <location evidence="1">Membrane</location>
        <topology evidence="1">Multi-pass membrane protein</topology>
    </subcellularLocation>
</comment>
<evidence type="ECO:0000313" key="7">
    <source>
        <dbReference type="EMBL" id="PON68846.1"/>
    </source>
</evidence>
<dbReference type="GO" id="GO:0015171">
    <property type="term" value="F:amino acid transmembrane transporter activity"/>
    <property type="evidence" value="ECO:0007669"/>
    <property type="project" value="TreeGrafter"/>
</dbReference>
<accession>A0A2P5D6G4</accession>
<dbReference type="PANTHER" id="PTHR43243">
    <property type="entry name" value="INNER MEMBRANE TRANSPORTER YGJI-RELATED"/>
    <property type="match status" value="1"/>
</dbReference>
<comment type="caution">
    <text evidence="7">The sequence shown here is derived from an EMBL/GenBank/DDBJ whole genome shotgun (WGS) entry which is preliminary data.</text>
</comment>
<evidence type="ECO:0000256" key="4">
    <source>
        <dbReference type="ARBA" id="ARBA00022989"/>
    </source>
</evidence>
<organism evidence="7 8">
    <name type="scientific">Trema orientale</name>
    <name type="common">Charcoal tree</name>
    <name type="synonym">Celtis orientalis</name>
    <dbReference type="NCBI Taxonomy" id="63057"/>
    <lineage>
        <taxon>Eukaryota</taxon>
        <taxon>Viridiplantae</taxon>
        <taxon>Streptophyta</taxon>
        <taxon>Embryophyta</taxon>
        <taxon>Tracheophyta</taxon>
        <taxon>Spermatophyta</taxon>
        <taxon>Magnoliopsida</taxon>
        <taxon>eudicotyledons</taxon>
        <taxon>Gunneridae</taxon>
        <taxon>Pentapetalae</taxon>
        <taxon>rosids</taxon>
        <taxon>fabids</taxon>
        <taxon>Rosales</taxon>
        <taxon>Cannabaceae</taxon>
        <taxon>Trema</taxon>
    </lineage>
</organism>
<dbReference type="PANTHER" id="PTHR43243:SF62">
    <property type="entry name" value="CATIONIC AMINO ACID TRANSPORTER 8, VACUOLAR"/>
    <property type="match status" value="1"/>
</dbReference>
<feature type="transmembrane region" description="Helical" evidence="6">
    <location>
        <begin position="12"/>
        <end position="34"/>
    </location>
</feature>
<evidence type="ECO:0000256" key="3">
    <source>
        <dbReference type="ARBA" id="ARBA00022692"/>
    </source>
</evidence>
<dbReference type="InterPro" id="IPR002293">
    <property type="entry name" value="AA/rel_permease1"/>
</dbReference>
<evidence type="ECO:0000256" key="5">
    <source>
        <dbReference type="ARBA" id="ARBA00023136"/>
    </source>
</evidence>
<keyword evidence="4 6" id="KW-1133">Transmembrane helix</keyword>
<keyword evidence="5 6" id="KW-0472">Membrane</keyword>
<dbReference type="Gene3D" id="1.20.1740.10">
    <property type="entry name" value="Amino acid/polyamine transporter I"/>
    <property type="match status" value="1"/>
</dbReference>
<sequence>MAEETKQPSRDIPIGLLGSMSVTIVIYCLMALALTMLQKYTETDINATYSITFGKIEMNWAKYMVSICALKGKIELNWAKYMVSICALKGMTMSLLVGSLGQARYTTQIARSHMILPWFALVHPKTVMTGNPKS</sequence>
<evidence type="ECO:0000256" key="6">
    <source>
        <dbReference type="SAM" id="Phobius"/>
    </source>
</evidence>
<evidence type="ECO:0000256" key="1">
    <source>
        <dbReference type="ARBA" id="ARBA00004141"/>
    </source>
</evidence>
<dbReference type="OrthoDB" id="1746337at2759"/>
<name>A0A2P5D6G4_TREOI</name>
<dbReference type="EMBL" id="JXTC01000292">
    <property type="protein sequence ID" value="PON68846.1"/>
    <property type="molecule type" value="Genomic_DNA"/>
</dbReference>
<dbReference type="Pfam" id="PF13520">
    <property type="entry name" value="AA_permease_2"/>
    <property type="match status" value="1"/>
</dbReference>
<protein>
    <submittedName>
        <fullName evidence="7">Amino acid/polyamine transporter</fullName>
    </submittedName>
</protein>
<comment type="similarity">
    <text evidence="2">Belongs to the amino acid-polyamine-organocation (APC) superfamily. Cationic amino acid transporter (CAT) (TC 2.A.3.3) family.</text>
</comment>